<reference evidence="4 5" key="1">
    <citation type="journal article" date="2012" name="PLoS Pathog.">
        <title>Diverse lifestyles and strategies of plant pathogenesis encoded in the genomes of eighteen Dothideomycetes fungi.</title>
        <authorList>
            <person name="Ohm R.A."/>
            <person name="Feau N."/>
            <person name="Henrissat B."/>
            <person name="Schoch C.L."/>
            <person name="Horwitz B.A."/>
            <person name="Barry K.W."/>
            <person name="Condon B.J."/>
            <person name="Copeland A.C."/>
            <person name="Dhillon B."/>
            <person name="Glaser F."/>
            <person name="Hesse C.N."/>
            <person name="Kosti I."/>
            <person name="LaButti K."/>
            <person name="Lindquist E.A."/>
            <person name="Lucas S."/>
            <person name="Salamov A.A."/>
            <person name="Bradshaw R.E."/>
            <person name="Ciuffetti L."/>
            <person name="Hamelin R.C."/>
            <person name="Kema G.H.J."/>
            <person name="Lawrence C."/>
            <person name="Scott J.A."/>
            <person name="Spatafora J.W."/>
            <person name="Turgeon B.G."/>
            <person name="de Wit P.J.G.M."/>
            <person name="Zhong S."/>
            <person name="Goodwin S.B."/>
            <person name="Grigoriev I.V."/>
        </authorList>
    </citation>
    <scope>NUCLEOTIDE SEQUENCE [LARGE SCALE GENOMIC DNA]</scope>
    <source>
        <strain evidence="4 5">CIRAD86</strain>
    </source>
</reference>
<evidence type="ECO:0000259" key="3">
    <source>
        <dbReference type="Pfam" id="PF24564"/>
    </source>
</evidence>
<evidence type="ECO:0000256" key="2">
    <source>
        <dbReference type="SAM" id="MobiDB-lite"/>
    </source>
</evidence>
<feature type="domain" description="DUF7605" evidence="3">
    <location>
        <begin position="592"/>
        <end position="745"/>
    </location>
</feature>
<evidence type="ECO:0000313" key="5">
    <source>
        <dbReference type="Proteomes" id="UP000016932"/>
    </source>
</evidence>
<dbReference type="PANTHER" id="PTHR36681">
    <property type="entry name" value="NUCLEAR GTPASE, GERMINAL CENTER-ASSOCIATED, TANDEM DUPLICATE 3"/>
    <property type="match status" value="1"/>
</dbReference>
<dbReference type="OrthoDB" id="3598281at2759"/>
<dbReference type="EMBL" id="KB446556">
    <property type="protein sequence ID" value="EME85650.1"/>
    <property type="molecule type" value="Genomic_DNA"/>
</dbReference>
<feature type="compositionally biased region" description="Low complexity" evidence="2">
    <location>
        <begin position="46"/>
        <end position="58"/>
    </location>
</feature>
<sequence length="773" mass="87996">MEYGASRKRKRYARDEEDAWLEDELAIQNAHTATAVDHENSEMLDDSSSSDGFSDTQSDYEYTEAQETLPACALYDSKVPSVKSRLEKLAKTARKILRESDVTTKEVEVLRRKVKELDLGESVTWVATIYRAPFHWQKKRFAVQLKYFDLETIGKLLVEAVGDWKAYHFEEHEDITPQEEDRLRNRANTALAIFRTVFCEYPEFETDEAGVQSLNRICSGTASIKQQTKSFVDHAAQIMRTINAGEDALLEADEFSELEGLHQWLSDHLDEDEGRGGPLTIIRIGVRGSRVLDRWKIADLPGLTDSNLVRVNATLRSINQCDFLWAFDHVGRIATNGVIEGLAQRYGRAFKGNVVAIGTRSAENVQAELVRAYAKKGIKIEGLQEWRASNRALTKQIKELQSSVQKKTKAANRNEGSRDAHSEIAILEKVRDDQDDEWWAKVVEGRNTFVTRELQRKCQPHLPVASTLRVFCVSNAHYAARKLNKRKENFTLSAEATGIPALRRHALALAAPEAFREVAYFVDHQYTVFIRGLELWASNRLSKGRTDLIKVIHRPQKAIPGSFELISEEIKEKCTEKVIHKLRRNQFTFASAAQKALDTKITRKRWATLRAFIVRNGNHKTAAISESWNELFTTEVRKVMEDDLWYPFVDETSSQIDELCRQVNTTIASIKEQLEREPAAVGLPMGPFDAALQAHIAGLRQAFVTTKDNLTRGLRSIILNVINDGPDNYFAHALAPAYTNCQNDSAAIPGRRCVRRDYDRLRRYDQAEKRHIF</sequence>
<dbReference type="eggNOG" id="ENOG502SJYS">
    <property type="taxonomic scope" value="Eukaryota"/>
</dbReference>
<dbReference type="GeneID" id="19342856"/>
<gene>
    <name evidence="4" type="ORF">MYCFIDRAFT_90454</name>
</gene>
<protein>
    <recommendedName>
        <fullName evidence="3">DUF7605 domain-containing protein</fullName>
    </recommendedName>
</protein>
<feature type="region of interest" description="Disordered" evidence="2">
    <location>
        <begin position="31"/>
        <end position="58"/>
    </location>
</feature>
<dbReference type="RefSeq" id="XP_007923190.1">
    <property type="nucleotide sequence ID" value="XM_007924999.1"/>
</dbReference>
<dbReference type="Proteomes" id="UP000016932">
    <property type="component" value="Unassembled WGS sequence"/>
</dbReference>
<dbReference type="VEuPathDB" id="FungiDB:MYCFIDRAFT_90454"/>
<dbReference type="InterPro" id="IPR056024">
    <property type="entry name" value="DUF7605"/>
</dbReference>
<dbReference type="AlphaFoldDB" id="M2Z787"/>
<dbReference type="HOGENOM" id="CLU_010389_1_0_1"/>
<evidence type="ECO:0000313" key="4">
    <source>
        <dbReference type="EMBL" id="EME85650.1"/>
    </source>
</evidence>
<name>M2Z787_PSEFD</name>
<feature type="coiled-coil region" evidence="1">
    <location>
        <begin position="383"/>
        <end position="410"/>
    </location>
</feature>
<dbReference type="PANTHER" id="PTHR36681:SF3">
    <property type="entry name" value="NUCLEAR GTPASE, GERMINAL CENTER-ASSOCIATED, TANDEM DUPLICATE 3"/>
    <property type="match status" value="1"/>
</dbReference>
<evidence type="ECO:0000256" key="1">
    <source>
        <dbReference type="SAM" id="Coils"/>
    </source>
</evidence>
<keyword evidence="5" id="KW-1185">Reference proteome</keyword>
<accession>M2Z787</accession>
<proteinExistence type="predicted"/>
<keyword evidence="1" id="KW-0175">Coiled coil</keyword>
<organism evidence="4 5">
    <name type="scientific">Pseudocercospora fijiensis (strain CIRAD86)</name>
    <name type="common">Black leaf streak disease fungus</name>
    <name type="synonym">Mycosphaerella fijiensis</name>
    <dbReference type="NCBI Taxonomy" id="383855"/>
    <lineage>
        <taxon>Eukaryota</taxon>
        <taxon>Fungi</taxon>
        <taxon>Dikarya</taxon>
        <taxon>Ascomycota</taxon>
        <taxon>Pezizomycotina</taxon>
        <taxon>Dothideomycetes</taxon>
        <taxon>Dothideomycetidae</taxon>
        <taxon>Mycosphaerellales</taxon>
        <taxon>Mycosphaerellaceae</taxon>
        <taxon>Pseudocercospora</taxon>
    </lineage>
</organism>
<dbReference type="Pfam" id="PF24564">
    <property type="entry name" value="DUF7605"/>
    <property type="match status" value="1"/>
</dbReference>
<dbReference type="KEGG" id="pfj:MYCFIDRAFT_90454"/>